<name>A0A2S5R998_9PROT</name>
<evidence type="ECO:0000313" key="8">
    <source>
        <dbReference type="EMBL" id="PPE03898.1"/>
    </source>
</evidence>
<dbReference type="Proteomes" id="UP000239425">
    <property type="component" value="Unassembled WGS sequence"/>
</dbReference>
<keyword evidence="5" id="KW-0012">Acyltransferase</keyword>
<sequence>MSIVFKMPALSPTMLQGDIVKWEKTLGDLIENGDTLLAIETDKAIIDFEATDSGELFYIFLPDGSKSVPVGTPLAIFKEPEDTLQDLKMLVDTLCPIKDSENLAQNKPSTLASVSDKAQLFSTETASVSRPSSPLAKKIAGLHGVDLNTCTGTGPGGRIVKADVERVLNQNVRRNIPEPSTSPSPSCLISANQDDLISEPGNIKIPFTGMRGVIAQRLTQSKQEIPHFYMTISCRMDSLWNVRKELNRTHPEARVSVNDFILKATALALRAFPGMNAHVSSEGIHQFEKVSLAFAVSLEKGLITPVIENASEQSLFTLANRVRELVDRARSGRLAPKEYQNGTFTVSNLGMFQIEDFQAIINPPQVGILATSATLEKPVVDQQQLTIAKVMNVTLSADHRAVDGVLAAQFIRKFQYYIEHPLVLLAQ</sequence>
<dbReference type="InterPro" id="IPR003016">
    <property type="entry name" value="2-oxoA_DH_lipoyl-BS"/>
</dbReference>
<dbReference type="PROSITE" id="PS51826">
    <property type="entry name" value="PSBD"/>
    <property type="match status" value="1"/>
</dbReference>
<reference evidence="8 9" key="1">
    <citation type="submission" date="2017-11" db="EMBL/GenBank/DDBJ databases">
        <title>Comparative genomic analysis of Holospora spp., intranuclear symbionts of paramecia.</title>
        <authorList>
            <person name="Garushyants S.K."/>
            <person name="Beliavskaya A."/>
            <person name="Malko D.B."/>
            <person name="Logacheva M.D."/>
            <person name="Rautian M.S."/>
            <person name="Gelfand M.S."/>
        </authorList>
    </citation>
    <scope>NUCLEOTIDE SEQUENCE [LARGE SCALE GENOMIC DNA]</scope>
    <source>
        <strain evidence="9">02AZ16</strain>
    </source>
</reference>
<evidence type="ECO:0000259" key="6">
    <source>
        <dbReference type="PROSITE" id="PS50968"/>
    </source>
</evidence>
<dbReference type="SUPFAM" id="SSF51230">
    <property type="entry name" value="Single hybrid motif"/>
    <property type="match status" value="1"/>
</dbReference>
<dbReference type="AlphaFoldDB" id="A0A2S5R998"/>
<dbReference type="Pfam" id="PF00198">
    <property type="entry name" value="2-oxoacid_dh"/>
    <property type="match status" value="1"/>
</dbReference>
<dbReference type="Gene3D" id="4.10.320.10">
    <property type="entry name" value="E3-binding domain"/>
    <property type="match status" value="1"/>
</dbReference>
<keyword evidence="3 5" id="KW-0450">Lipoyl</keyword>
<dbReference type="EMBL" id="PHHC01000080">
    <property type="protein sequence ID" value="PPE03898.1"/>
    <property type="molecule type" value="Genomic_DNA"/>
</dbReference>
<evidence type="ECO:0000256" key="2">
    <source>
        <dbReference type="ARBA" id="ARBA00007317"/>
    </source>
</evidence>
<dbReference type="InterPro" id="IPR004167">
    <property type="entry name" value="PSBD"/>
</dbReference>
<dbReference type="Gene3D" id="2.40.50.100">
    <property type="match status" value="1"/>
</dbReference>
<dbReference type="GO" id="GO:0016746">
    <property type="term" value="F:acyltransferase activity"/>
    <property type="evidence" value="ECO:0007669"/>
    <property type="project" value="UniProtKB-KW"/>
</dbReference>
<feature type="domain" description="Peripheral subunit-binding (PSBD)" evidence="7">
    <location>
        <begin position="131"/>
        <end position="168"/>
    </location>
</feature>
<dbReference type="Pfam" id="PF02817">
    <property type="entry name" value="E3_binding"/>
    <property type="match status" value="1"/>
</dbReference>
<keyword evidence="8" id="KW-0670">Pyruvate</keyword>
<evidence type="ECO:0000259" key="7">
    <source>
        <dbReference type="PROSITE" id="PS51826"/>
    </source>
</evidence>
<comment type="cofactor">
    <cofactor evidence="1 5">
        <name>(R)-lipoate</name>
        <dbReference type="ChEBI" id="CHEBI:83088"/>
    </cofactor>
</comment>
<dbReference type="Gene3D" id="3.30.559.10">
    <property type="entry name" value="Chloramphenicol acetyltransferase-like domain"/>
    <property type="match status" value="1"/>
</dbReference>
<dbReference type="GO" id="GO:0045254">
    <property type="term" value="C:pyruvate dehydrogenase complex"/>
    <property type="evidence" value="ECO:0007669"/>
    <property type="project" value="InterPro"/>
</dbReference>
<keyword evidence="5 8" id="KW-0808">Transferase</keyword>
<evidence type="ECO:0000313" key="9">
    <source>
        <dbReference type="Proteomes" id="UP000239425"/>
    </source>
</evidence>
<evidence type="ECO:0000256" key="4">
    <source>
        <dbReference type="ARBA" id="ARBA00025211"/>
    </source>
</evidence>
<dbReference type="InterPro" id="IPR023213">
    <property type="entry name" value="CAT-like_dom_sf"/>
</dbReference>
<comment type="similarity">
    <text evidence="2 5">Belongs to the 2-oxoacid dehydrogenase family.</text>
</comment>
<dbReference type="InterPro" id="IPR045257">
    <property type="entry name" value="E2/Pdx1"/>
</dbReference>
<organism evidence="8 9">
    <name type="scientific">Holospora curviuscula</name>
    <dbReference type="NCBI Taxonomy" id="1082868"/>
    <lineage>
        <taxon>Bacteria</taxon>
        <taxon>Pseudomonadati</taxon>
        <taxon>Pseudomonadota</taxon>
        <taxon>Alphaproteobacteria</taxon>
        <taxon>Holosporales</taxon>
        <taxon>Holosporaceae</taxon>
        <taxon>Holospora</taxon>
    </lineage>
</organism>
<dbReference type="CDD" id="cd06849">
    <property type="entry name" value="lipoyl_domain"/>
    <property type="match status" value="1"/>
</dbReference>
<evidence type="ECO:0000256" key="3">
    <source>
        <dbReference type="ARBA" id="ARBA00022823"/>
    </source>
</evidence>
<proteinExistence type="inferred from homology"/>
<dbReference type="PANTHER" id="PTHR23151:SF90">
    <property type="entry name" value="DIHYDROLIPOYLLYSINE-RESIDUE ACETYLTRANSFERASE COMPONENT OF PYRUVATE DEHYDROGENASE COMPLEX, MITOCHONDRIAL-RELATED"/>
    <property type="match status" value="1"/>
</dbReference>
<dbReference type="SUPFAM" id="SSF47005">
    <property type="entry name" value="Peripheral subunit-binding domain of 2-oxo acid dehydrogenase complex"/>
    <property type="match status" value="1"/>
</dbReference>
<feature type="domain" description="Lipoyl-binding" evidence="6">
    <location>
        <begin position="2"/>
        <end position="78"/>
    </location>
</feature>
<evidence type="ECO:0000256" key="5">
    <source>
        <dbReference type="RuleBase" id="RU003423"/>
    </source>
</evidence>
<accession>A0A2S5R998</accession>
<protein>
    <recommendedName>
        <fullName evidence="5">Dihydrolipoamide acetyltransferase component of pyruvate dehydrogenase complex</fullName>
        <ecNumber evidence="5">2.3.1.-</ecNumber>
    </recommendedName>
</protein>
<dbReference type="InterPro" id="IPR036625">
    <property type="entry name" value="E3-bd_dom_sf"/>
</dbReference>
<comment type="caution">
    <text evidence="8">The sequence shown here is derived from an EMBL/GenBank/DDBJ whole genome shotgun (WGS) entry which is preliminary data.</text>
</comment>
<dbReference type="PROSITE" id="PS00189">
    <property type="entry name" value="LIPOYL"/>
    <property type="match status" value="1"/>
</dbReference>
<dbReference type="RefSeq" id="WP_104206720.1">
    <property type="nucleotide sequence ID" value="NZ_PHHC01000080.1"/>
</dbReference>
<dbReference type="FunFam" id="2.40.50.100:FF:000010">
    <property type="entry name" value="Acetyltransferase component of pyruvate dehydrogenase complex"/>
    <property type="match status" value="1"/>
</dbReference>
<dbReference type="Pfam" id="PF00364">
    <property type="entry name" value="Biotin_lipoyl"/>
    <property type="match status" value="1"/>
</dbReference>
<keyword evidence="9" id="KW-1185">Reference proteome</keyword>
<dbReference type="GO" id="GO:0006086">
    <property type="term" value="P:pyruvate decarboxylation to acetyl-CoA"/>
    <property type="evidence" value="ECO:0007669"/>
    <property type="project" value="InterPro"/>
</dbReference>
<dbReference type="PROSITE" id="PS50968">
    <property type="entry name" value="BIOTINYL_LIPOYL"/>
    <property type="match status" value="1"/>
</dbReference>
<dbReference type="InterPro" id="IPR011053">
    <property type="entry name" value="Single_hybrid_motif"/>
</dbReference>
<comment type="function">
    <text evidence="4">The pyruvate dehydrogenase complex catalyzes the overall conversion of pyruvate to acetyl-CoA and CO(2). It contains multiple copies of three enzymatic components: pyruvate dehydrogenase (E1), dihydrolipoamide acetyltransferase (E2) and lipoamide dehydrogenase (E3).</text>
</comment>
<dbReference type="InterPro" id="IPR001078">
    <property type="entry name" value="2-oxoacid_DH_actylTfrase"/>
</dbReference>
<evidence type="ECO:0000256" key="1">
    <source>
        <dbReference type="ARBA" id="ARBA00001938"/>
    </source>
</evidence>
<dbReference type="PANTHER" id="PTHR23151">
    <property type="entry name" value="DIHYDROLIPOAMIDE ACETYL/SUCCINYL-TRANSFERASE-RELATED"/>
    <property type="match status" value="1"/>
</dbReference>
<gene>
    <name evidence="8" type="ORF">HCUR_00678</name>
</gene>
<dbReference type="SUPFAM" id="SSF52777">
    <property type="entry name" value="CoA-dependent acyltransferases"/>
    <property type="match status" value="1"/>
</dbReference>
<dbReference type="EC" id="2.3.1.-" evidence="5"/>
<dbReference type="InterPro" id="IPR000089">
    <property type="entry name" value="Biotin_lipoyl"/>
</dbReference>
<dbReference type="OrthoDB" id="9805770at2"/>